<dbReference type="EMBL" id="JBHUDY010000001">
    <property type="protein sequence ID" value="MFD1610751.1"/>
    <property type="molecule type" value="Genomic_DNA"/>
</dbReference>
<comment type="caution">
    <text evidence="6">The sequence shown here is derived from an EMBL/GenBank/DDBJ whole genome shotgun (WGS) entry which is preliminary data.</text>
</comment>
<evidence type="ECO:0000256" key="4">
    <source>
        <dbReference type="SAM" id="Phobius"/>
    </source>
</evidence>
<name>A0ABW4HYQ7_9SPHN</name>
<keyword evidence="1 4" id="KW-0812">Transmembrane</keyword>
<dbReference type="InterPro" id="IPR007667">
    <property type="entry name" value="Hypoxia_induced_domain"/>
</dbReference>
<accession>A0ABW4HYQ7</accession>
<keyword evidence="7" id="KW-1185">Reference proteome</keyword>
<feature type="domain" description="HIG1" evidence="5">
    <location>
        <begin position="1"/>
        <end position="76"/>
    </location>
</feature>
<evidence type="ECO:0000259" key="5">
    <source>
        <dbReference type="PROSITE" id="PS51503"/>
    </source>
</evidence>
<keyword evidence="2 4" id="KW-1133">Transmembrane helix</keyword>
<gene>
    <name evidence="6" type="ORF">ACFSCW_02930</name>
</gene>
<feature type="transmembrane region" description="Helical" evidence="4">
    <location>
        <begin position="57"/>
        <end position="74"/>
    </location>
</feature>
<evidence type="ECO:0000256" key="3">
    <source>
        <dbReference type="ARBA" id="ARBA00023136"/>
    </source>
</evidence>
<dbReference type="Proteomes" id="UP001597115">
    <property type="component" value="Unassembled WGS sequence"/>
</dbReference>
<sequence>MTVFLWILIIVFAIGAAVMLIRGIVTFLQTTEADLKSGNTGPSASGLKQNRMMMGRILFQALAVICAVLLMLLAKR</sequence>
<dbReference type="RefSeq" id="WP_380886717.1">
    <property type="nucleotide sequence ID" value="NZ_JBHUDY010000001.1"/>
</dbReference>
<protein>
    <recommendedName>
        <fullName evidence="5">HIG1 domain-containing protein</fullName>
    </recommendedName>
</protein>
<evidence type="ECO:0000256" key="2">
    <source>
        <dbReference type="ARBA" id="ARBA00022989"/>
    </source>
</evidence>
<evidence type="ECO:0000256" key="1">
    <source>
        <dbReference type="ARBA" id="ARBA00022692"/>
    </source>
</evidence>
<feature type="transmembrane region" description="Helical" evidence="4">
    <location>
        <begin position="6"/>
        <end position="28"/>
    </location>
</feature>
<dbReference type="PROSITE" id="PS51503">
    <property type="entry name" value="HIG1"/>
    <property type="match status" value="1"/>
</dbReference>
<proteinExistence type="predicted"/>
<evidence type="ECO:0000313" key="7">
    <source>
        <dbReference type="Proteomes" id="UP001597115"/>
    </source>
</evidence>
<keyword evidence="3 4" id="KW-0472">Membrane</keyword>
<evidence type="ECO:0000313" key="6">
    <source>
        <dbReference type="EMBL" id="MFD1610751.1"/>
    </source>
</evidence>
<reference evidence="7" key="1">
    <citation type="journal article" date="2019" name="Int. J. Syst. Evol. Microbiol.">
        <title>The Global Catalogue of Microorganisms (GCM) 10K type strain sequencing project: providing services to taxonomists for standard genome sequencing and annotation.</title>
        <authorList>
            <consortium name="The Broad Institute Genomics Platform"/>
            <consortium name="The Broad Institute Genome Sequencing Center for Infectious Disease"/>
            <person name="Wu L."/>
            <person name="Ma J."/>
        </authorList>
    </citation>
    <scope>NUCLEOTIDE SEQUENCE [LARGE SCALE GENOMIC DNA]</scope>
    <source>
        <strain evidence="7">CGMCC 1.16275</strain>
    </source>
</reference>
<organism evidence="6 7">
    <name type="scientific">Sphingomonas tabacisoli</name>
    <dbReference type="NCBI Taxonomy" id="2249466"/>
    <lineage>
        <taxon>Bacteria</taxon>
        <taxon>Pseudomonadati</taxon>
        <taxon>Pseudomonadota</taxon>
        <taxon>Alphaproteobacteria</taxon>
        <taxon>Sphingomonadales</taxon>
        <taxon>Sphingomonadaceae</taxon>
        <taxon>Sphingomonas</taxon>
    </lineage>
</organism>